<evidence type="ECO:0000256" key="4">
    <source>
        <dbReference type="ARBA" id="ARBA00022723"/>
    </source>
</evidence>
<evidence type="ECO:0000256" key="3">
    <source>
        <dbReference type="ARBA" id="ARBA00022679"/>
    </source>
</evidence>
<dbReference type="SMART" id="SM00647">
    <property type="entry name" value="IBR"/>
    <property type="match status" value="2"/>
</dbReference>
<dbReference type="GO" id="GO:0016567">
    <property type="term" value="P:protein ubiquitination"/>
    <property type="evidence" value="ECO:0007669"/>
    <property type="project" value="InterPro"/>
</dbReference>
<keyword evidence="5" id="KW-0677">Repeat</keyword>
<feature type="compositionally biased region" description="Basic residues" evidence="9">
    <location>
        <begin position="379"/>
        <end position="390"/>
    </location>
</feature>
<feature type="compositionally biased region" description="Acidic residues" evidence="9">
    <location>
        <begin position="64"/>
        <end position="74"/>
    </location>
</feature>
<protein>
    <recommendedName>
        <fullName evidence="2">RBR-type E3 ubiquitin transferase</fullName>
        <ecNumber evidence="2">2.3.2.31</ecNumber>
    </recommendedName>
</protein>
<dbReference type="Gene3D" id="3.30.40.10">
    <property type="entry name" value="Zinc/RING finger domain, C3HC4 (zinc finger)"/>
    <property type="match status" value="1"/>
</dbReference>
<evidence type="ECO:0000313" key="13">
    <source>
        <dbReference type="RefSeq" id="XP_032808967.1"/>
    </source>
</evidence>
<dbReference type="InterPro" id="IPR002867">
    <property type="entry name" value="IBR_dom"/>
</dbReference>
<feature type="compositionally biased region" description="Gly residues" evidence="9">
    <location>
        <begin position="218"/>
        <end position="229"/>
    </location>
</feature>
<feature type="region of interest" description="Disordered" evidence="9">
    <location>
        <begin position="1"/>
        <end position="87"/>
    </location>
</feature>
<keyword evidence="8" id="KW-0862">Zinc</keyword>
<evidence type="ECO:0000256" key="1">
    <source>
        <dbReference type="ARBA" id="ARBA00001798"/>
    </source>
</evidence>
<dbReference type="InterPro" id="IPR044066">
    <property type="entry name" value="TRIAD_supradom"/>
</dbReference>
<dbReference type="Pfam" id="PF22191">
    <property type="entry name" value="IBR_1"/>
    <property type="match status" value="1"/>
</dbReference>
<dbReference type="Proteomes" id="UP001318040">
    <property type="component" value="Chromosome 12"/>
</dbReference>
<keyword evidence="10" id="KW-0472">Membrane</keyword>
<keyword evidence="10" id="KW-1133">Transmembrane helix</keyword>
<feature type="region of interest" description="Disordered" evidence="9">
    <location>
        <begin position="350"/>
        <end position="395"/>
    </location>
</feature>
<evidence type="ECO:0000256" key="6">
    <source>
        <dbReference type="ARBA" id="ARBA00022771"/>
    </source>
</evidence>
<dbReference type="SUPFAM" id="SSF57850">
    <property type="entry name" value="RING/U-box"/>
    <property type="match status" value="2"/>
</dbReference>
<dbReference type="Gene3D" id="1.20.120.1750">
    <property type="match status" value="1"/>
</dbReference>
<dbReference type="InterPro" id="IPR031127">
    <property type="entry name" value="E3_UB_ligase_RBR"/>
</dbReference>
<evidence type="ECO:0000256" key="7">
    <source>
        <dbReference type="ARBA" id="ARBA00022786"/>
    </source>
</evidence>
<keyword evidence="7" id="KW-0833">Ubl conjugation pathway</keyword>
<evidence type="ECO:0000256" key="10">
    <source>
        <dbReference type="SAM" id="Phobius"/>
    </source>
</evidence>
<evidence type="ECO:0000256" key="8">
    <source>
        <dbReference type="ARBA" id="ARBA00022833"/>
    </source>
</evidence>
<dbReference type="PROSITE" id="PS51873">
    <property type="entry name" value="TRIAD"/>
    <property type="match status" value="1"/>
</dbReference>
<feature type="region of interest" description="Disordered" evidence="9">
    <location>
        <begin position="160"/>
        <end position="232"/>
    </location>
</feature>
<evidence type="ECO:0000259" key="11">
    <source>
        <dbReference type="PROSITE" id="PS51873"/>
    </source>
</evidence>
<dbReference type="Pfam" id="PF01485">
    <property type="entry name" value="IBR"/>
    <property type="match status" value="1"/>
</dbReference>
<proteinExistence type="predicted"/>
<dbReference type="GO" id="GO:0061630">
    <property type="term" value="F:ubiquitin protein ligase activity"/>
    <property type="evidence" value="ECO:0007669"/>
    <property type="project" value="UniProtKB-EC"/>
</dbReference>
<keyword evidence="6" id="KW-0863">Zinc-finger</keyword>
<gene>
    <name evidence="13" type="primary">RNF217</name>
</gene>
<keyword evidence="4" id="KW-0479">Metal-binding</keyword>
<dbReference type="CDD" id="cd20350">
    <property type="entry name" value="Rcat_RBR_RNF217"/>
    <property type="match status" value="1"/>
</dbReference>
<dbReference type="RefSeq" id="XP_032808967.1">
    <property type="nucleotide sequence ID" value="XM_032953076.1"/>
</dbReference>
<comment type="catalytic activity">
    <reaction evidence="1">
        <text>[E2 ubiquitin-conjugating enzyme]-S-ubiquitinyl-L-cysteine + [acceptor protein]-L-lysine = [E2 ubiquitin-conjugating enzyme]-L-cysteine + [acceptor protein]-N(6)-ubiquitinyl-L-lysine.</text>
        <dbReference type="EC" id="2.3.2.31"/>
    </reaction>
</comment>
<feature type="compositionally biased region" description="Acidic residues" evidence="9">
    <location>
        <begin position="13"/>
        <end position="29"/>
    </location>
</feature>
<sequence>MAGRHASGKTRDDEEVDEDEGEDEGDDEEERRGRLRRCVISTIASEAGVWRKTAGGELTGPDDGRDEEEDDGNDVDYVSSGRDHSATTEVKLRRGNVAAAARLQEEMANSCPPVRDVVSGDVVSGDVVSGDVVSGDVVSRVEPHAAAHLSALSLETGYDSASSMGDLHHLGESPGEMKNAREDAAGRRKEPGEVIASAGHGHEVELVYSDSDDDDGGDGGGGDGGGGGECEWSAHGWESAPHHLPAPLVFAPCRVCLLPAVCDPLGCCAEPVCGECMRAYCTSQVQLSRARVRCPTPECPGALSERVVLTHLGAEQAARFCYLLALSRAGSRTRPCPGCGHLLTPGGGGPATAARAGDGTSSDVGDAVEGGSLPAPHGKLVKRGSRKRKERPPSKVQCPKCHVLWCFACHAPWHEGVSCKDYRGGDKLLQRWAGQVNVQGQRNAQKCPRCKVHIQKTEGCNHMICSQCETNFCYRCGERYRELRFFGDHNTKHSVFGCRFIYYPERPNLRRLVRGALCGAKLCATPLLLVAIVIFGILALLVGIFAGPIYLLCKSRRQTPVEMYV</sequence>
<feature type="compositionally biased region" description="Basic and acidic residues" evidence="9">
    <location>
        <begin position="178"/>
        <end position="192"/>
    </location>
</feature>
<dbReference type="AlphaFoldDB" id="A0AAJ7T2L3"/>
<feature type="transmembrane region" description="Helical" evidence="10">
    <location>
        <begin position="527"/>
        <end position="553"/>
    </location>
</feature>
<keyword evidence="3" id="KW-0808">Transferase</keyword>
<evidence type="ECO:0000256" key="9">
    <source>
        <dbReference type="SAM" id="MobiDB-lite"/>
    </source>
</evidence>
<evidence type="ECO:0000256" key="2">
    <source>
        <dbReference type="ARBA" id="ARBA00012251"/>
    </source>
</evidence>
<organism evidence="12 13">
    <name type="scientific">Petromyzon marinus</name>
    <name type="common">Sea lamprey</name>
    <dbReference type="NCBI Taxonomy" id="7757"/>
    <lineage>
        <taxon>Eukaryota</taxon>
        <taxon>Metazoa</taxon>
        <taxon>Chordata</taxon>
        <taxon>Craniata</taxon>
        <taxon>Vertebrata</taxon>
        <taxon>Cyclostomata</taxon>
        <taxon>Hyperoartia</taxon>
        <taxon>Petromyzontiformes</taxon>
        <taxon>Petromyzontidae</taxon>
        <taxon>Petromyzon</taxon>
    </lineage>
</organism>
<dbReference type="PANTHER" id="PTHR11685">
    <property type="entry name" value="RBR FAMILY RING FINGER AND IBR DOMAIN-CONTAINING"/>
    <property type="match status" value="1"/>
</dbReference>
<reference evidence="13" key="1">
    <citation type="submission" date="2025-08" db="UniProtKB">
        <authorList>
            <consortium name="RefSeq"/>
        </authorList>
    </citation>
    <scope>IDENTIFICATION</scope>
    <source>
        <tissue evidence="13">Sperm</tissue>
    </source>
</reference>
<evidence type="ECO:0000313" key="12">
    <source>
        <dbReference type="Proteomes" id="UP001318040"/>
    </source>
</evidence>
<name>A0AAJ7T2L3_PETMA</name>
<dbReference type="EC" id="2.3.2.31" evidence="2"/>
<evidence type="ECO:0000256" key="5">
    <source>
        <dbReference type="ARBA" id="ARBA00022737"/>
    </source>
</evidence>
<feature type="domain" description="RING-type" evidence="11">
    <location>
        <begin position="249"/>
        <end position="502"/>
    </location>
</feature>
<dbReference type="GO" id="GO:0008270">
    <property type="term" value="F:zinc ion binding"/>
    <property type="evidence" value="ECO:0007669"/>
    <property type="project" value="UniProtKB-KW"/>
</dbReference>
<dbReference type="InterPro" id="IPR047552">
    <property type="entry name" value="Rcat_RBR_RNF217"/>
</dbReference>
<keyword evidence="12" id="KW-1185">Reference proteome</keyword>
<keyword evidence="10" id="KW-0812">Transmembrane</keyword>
<dbReference type="InterPro" id="IPR013083">
    <property type="entry name" value="Znf_RING/FYVE/PHD"/>
</dbReference>
<dbReference type="KEGG" id="pmrn:116941725"/>
<accession>A0AAJ7T2L3</accession>